<reference evidence="2 3" key="1">
    <citation type="journal article" date="2012" name="J. Bacteriol.">
        <title>Complete genome sequence of a thermophilic methanogen, Methanocella conradii HZ254, isolated from Chinese rice field soil.</title>
        <authorList>
            <person name="Lu Z."/>
            <person name="Lu Y."/>
        </authorList>
    </citation>
    <scope>NUCLEOTIDE SEQUENCE [LARGE SCALE GENOMIC DNA]</scope>
    <source>
        <strain evidence="3">DSM 24694 / JCM 17849 / CGMCC 1.5162 / HZ254</strain>
    </source>
</reference>
<protein>
    <submittedName>
        <fullName evidence="2">Uncharacterized protein</fullName>
    </submittedName>
</protein>
<evidence type="ECO:0000313" key="3">
    <source>
        <dbReference type="Proteomes" id="UP000005233"/>
    </source>
</evidence>
<dbReference type="Proteomes" id="UP000005233">
    <property type="component" value="Chromosome"/>
</dbReference>
<feature type="transmembrane region" description="Helical" evidence="1">
    <location>
        <begin position="32"/>
        <end position="52"/>
    </location>
</feature>
<keyword evidence="1" id="KW-1133">Transmembrane helix</keyword>
<dbReference type="EMBL" id="CP003243">
    <property type="protein sequence ID" value="AFC98825.1"/>
    <property type="molecule type" value="Genomic_DNA"/>
</dbReference>
<organism evidence="2 3">
    <name type="scientific">Methanocella conradii (strain DSM 24694 / JCM 17849 / CGMCC 1.5162 / HZ254)</name>
    <dbReference type="NCBI Taxonomy" id="1041930"/>
    <lineage>
        <taxon>Archaea</taxon>
        <taxon>Methanobacteriati</taxon>
        <taxon>Methanobacteriota</taxon>
        <taxon>Stenosarchaea group</taxon>
        <taxon>Methanomicrobia</taxon>
        <taxon>Methanocellales</taxon>
        <taxon>Methanocellaceae</taxon>
        <taxon>Methanocella</taxon>
    </lineage>
</organism>
<dbReference type="eggNOG" id="arCOG05110">
    <property type="taxonomic scope" value="Archaea"/>
</dbReference>
<dbReference type="OrthoDB" id="378434at2157"/>
<evidence type="ECO:0000313" key="2">
    <source>
        <dbReference type="EMBL" id="AFC98825.1"/>
    </source>
</evidence>
<dbReference type="HOGENOM" id="CLU_1954656_0_0_2"/>
<evidence type="ECO:0000256" key="1">
    <source>
        <dbReference type="SAM" id="Phobius"/>
    </source>
</evidence>
<dbReference type="AlphaFoldDB" id="H8I5D1"/>
<sequence length="128" mass="14206">MKGISSRYVLWLGSACVFAALAHLFYTDSISIYVLVAFIFGIAIVVGTLSGYSQCGGTEDERMRKIAAFSMMNSWASGVSLMSTLLVLTYFSWGHTLSGIRVISLTIMLLLVTFYGWYVYYSFKGDVE</sequence>
<feature type="transmembrane region" description="Helical" evidence="1">
    <location>
        <begin position="99"/>
        <end position="120"/>
    </location>
</feature>
<accession>H8I5D1</accession>
<keyword evidence="1" id="KW-0472">Membrane</keyword>
<feature type="transmembrane region" description="Helical" evidence="1">
    <location>
        <begin position="7"/>
        <end position="26"/>
    </location>
</feature>
<gene>
    <name evidence="2" type="ordered locus">Mtc_0050</name>
</gene>
<proteinExistence type="predicted"/>
<dbReference type="STRING" id="1041930.Mtc_0050"/>
<name>H8I5D1_METCZ</name>
<keyword evidence="3" id="KW-1185">Reference proteome</keyword>
<feature type="transmembrane region" description="Helical" evidence="1">
    <location>
        <begin position="73"/>
        <end position="93"/>
    </location>
</feature>
<dbReference type="KEGG" id="mez:Mtc_0050"/>
<keyword evidence="1" id="KW-0812">Transmembrane</keyword>